<sequence>MTQRRTDLRSSEPRSRRPARTVLAAAAVAATAMLLLAGCTSGEPKEDQTKTTIQNESNRELYRGGLYVQPDSLAARAASTLRADGKDDAAEAAREIATTSVAIWLGDQYSVTEVAKVVKQNVRAAEKQGVTPVFVLYAIPHRDCGDYSAGGWSASEYPRWTQAVATALKGHRAAVMVEPDSLAMLSNCPEETDTRIPLIRKAVEQLAAAGVPAYLDAGNSHWVDPSVIADRLKRAGIADARGFFTNVASFYPVDDEKEFASEVSERTGGAHYVIDVSRNGQGWKGTWCNPSGTGLGQAPHVTSGDTALDALLWIKTPGVSDGTCNGGPAAGVWFSSYAEQLVRNRQG</sequence>
<dbReference type="InterPro" id="IPR016288">
    <property type="entry name" value="Beta_cellobiohydrolase"/>
</dbReference>
<comment type="caution">
    <text evidence="10">The sequence shown here is derived from an EMBL/GenBank/DDBJ whole genome shotgun (WGS) entry which is preliminary data.</text>
</comment>
<keyword evidence="2 9" id="KW-0378">Hydrolase</keyword>
<keyword evidence="5 9" id="KW-0119">Carbohydrate metabolism</keyword>
<dbReference type="Pfam" id="PF01341">
    <property type="entry name" value="Glyco_hydro_6"/>
    <property type="match status" value="1"/>
</dbReference>
<keyword evidence="6 9" id="KW-0326">Glycosidase</keyword>
<evidence type="ECO:0000313" key="11">
    <source>
        <dbReference type="Proteomes" id="UP001501594"/>
    </source>
</evidence>
<name>A0ABP8E5Y9_9MICO</name>
<comment type="similarity">
    <text evidence="9">Belongs to the glycosyl hydrolase family 6.</text>
</comment>
<evidence type="ECO:0000256" key="7">
    <source>
        <dbReference type="ARBA" id="ARBA00023326"/>
    </source>
</evidence>
<feature type="active site" evidence="8">
    <location>
        <position position="143"/>
    </location>
</feature>
<organism evidence="10 11">
    <name type="scientific">Frondihabitans peucedani</name>
    <dbReference type="NCBI Taxonomy" id="598626"/>
    <lineage>
        <taxon>Bacteria</taxon>
        <taxon>Bacillati</taxon>
        <taxon>Actinomycetota</taxon>
        <taxon>Actinomycetes</taxon>
        <taxon>Micrococcales</taxon>
        <taxon>Microbacteriaceae</taxon>
        <taxon>Frondihabitans</taxon>
    </lineage>
</organism>
<accession>A0ABP8E5Y9</accession>
<keyword evidence="3 9" id="KW-0136">Cellulose degradation</keyword>
<dbReference type="Gene3D" id="3.20.20.40">
    <property type="entry name" value="1, 4-beta cellobiohydrolase"/>
    <property type="match status" value="1"/>
</dbReference>
<dbReference type="SUPFAM" id="SSF51989">
    <property type="entry name" value="Glycosyl hydrolases family 6, cellulases"/>
    <property type="match status" value="1"/>
</dbReference>
<dbReference type="GO" id="GO:0016787">
    <property type="term" value="F:hydrolase activity"/>
    <property type="evidence" value="ECO:0007669"/>
    <property type="project" value="UniProtKB-KW"/>
</dbReference>
<evidence type="ECO:0000256" key="1">
    <source>
        <dbReference type="ARBA" id="ARBA00022729"/>
    </source>
</evidence>
<evidence type="ECO:0000256" key="5">
    <source>
        <dbReference type="ARBA" id="ARBA00023277"/>
    </source>
</evidence>
<evidence type="ECO:0000256" key="8">
    <source>
        <dbReference type="PROSITE-ProRule" id="PRU10056"/>
    </source>
</evidence>
<evidence type="ECO:0000256" key="4">
    <source>
        <dbReference type="ARBA" id="ARBA00023157"/>
    </source>
</evidence>
<protein>
    <recommendedName>
        <fullName evidence="9">Glucanase</fullName>
        <ecNumber evidence="9">3.2.1.-</ecNumber>
    </recommendedName>
</protein>
<keyword evidence="4" id="KW-1015">Disulfide bond</keyword>
<evidence type="ECO:0000256" key="2">
    <source>
        <dbReference type="ARBA" id="ARBA00022801"/>
    </source>
</evidence>
<dbReference type="PRINTS" id="PR00733">
    <property type="entry name" value="GLHYDRLASE6"/>
</dbReference>
<dbReference type="PANTHER" id="PTHR34876:SF4">
    <property type="entry name" value="1,4-BETA-D-GLUCAN CELLOBIOHYDROLASE C-RELATED"/>
    <property type="match status" value="1"/>
</dbReference>
<dbReference type="RefSeq" id="WP_344797781.1">
    <property type="nucleotide sequence ID" value="NZ_BAABAU010000004.1"/>
</dbReference>
<dbReference type="PANTHER" id="PTHR34876">
    <property type="match status" value="1"/>
</dbReference>
<gene>
    <name evidence="10" type="ORF">GCM10022256_30880</name>
</gene>
<proteinExistence type="inferred from homology"/>
<keyword evidence="11" id="KW-1185">Reference proteome</keyword>
<keyword evidence="7 9" id="KW-0624">Polysaccharide degradation</keyword>
<keyword evidence="1" id="KW-0732">Signal</keyword>
<dbReference type="Proteomes" id="UP001501594">
    <property type="component" value="Unassembled WGS sequence"/>
</dbReference>
<evidence type="ECO:0000313" key="10">
    <source>
        <dbReference type="EMBL" id="GAA4267476.1"/>
    </source>
</evidence>
<dbReference type="EMBL" id="BAABAU010000004">
    <property type="protein sequence ID" value="GAA4267476.1"/>
    <property type="molecule type" value="Genomic_DNA"/>
</dbReference>
<dbReference type="InterPro" id="IPR001524">
    <property type="entry name" value="Glyco_hydro_6_CS"/>
</dbReference>
<evidence type="ECO:0000256" key="6">
    <source>
        <dbReference type="ARBA" id="ARBA00023295"/>
    </source>
</evidence>
<reference evidence="11" key="1">
    <citation type="journal article" date="2019" name="Int. J. Syst. Evol. Microbiol.">
        <title>The Global Catalogue of Microorganisms (GCM) 10K type strain sequencing project: providing services to taxonomists for standard genome sequencing and annotation.</title>
        <authorList>
            <consortium name="The Broad Institute Genomics Platform"/>
            <consortium name="The Broad Institute Genome Sequencing Center for Infectious Disease"/>
            <person name="Wu L."/>
            <person name="Ma J."/>
        </authorList>
    </citation>
    <scope>NUCLEOTIDE SEQUENCE [LARGE SCALE GENOMIC DNA]</scope>
    <source>
        <strain evidence="11">JCM 17442</strain>
    </source>
</reference>
<evidence type="ECO:0000256" key="3">
    <source>
        <dbReference type="ARBA" id="ARBA00023001"/>
    </source>
</evidence>
<evidence type="ECO:0000256" key="9">
    <source>
        <dbReference type="RuleBase" id="RU361186"/>
    </source>
</evidence>
<dbReference type="PIRSF" id="PIRSF001100">
    <property type="entry name" value="Beta_cellobiohydrolase"/>
    <property type="match status" value="1"/>
</dbReference>
<dbReference type="InterPro" id="IPR036434">
    <property type="entry name" value="Beta_cellobiohydrolase_sf"/>
</dbReference>
<dbReference type="EC" id="3.2.1.-" evidence="9"/>
<dbReference type="PROSITE" id="PS00655">
    <property type="entry name" value="GLYCOSYL_HYDROL_F6_1"/>
    <property type="match status" value="1"/>
</dbReference>